<protein>
    <submittedName>
        <fullName evidence="2">Uncharacterized protein</fullName>
    </submittedName>
</protein>
<dbReference type="Proteomes" id="UP001320876">
    <property type="component" value="Unassembled WGS sequence"/>
</dbReference>
<comment type="caution">
    <text evidence="2">The sequence shown here is derived from an EMBL/GenBank/DDBJ whole genome shotgun (WGS) entry which is preliminary data.</text>
</comment>
<evidence type="ECO:0000313" key="2">
    <source>
        <dbReference type="EMBL" id="MCW1926559.1"/>
    </source>
</evidence>
<feature type="compositionally biased region" description="Basic and acidic residues" evidence="1">
    <location>
        <begin position="11"/>
        <end position="24"/>
    </location>
</feature>
<evidence type="ECO:0000313" key="3">
    <source>
        <dbReference type="Proteomes" id="UP001320876"/>
    </source>
</evidence>
<organism evidence="2 3">
    <name type="scientific">Luteolibacter arcticus</name>
    <dbReference type="NCBI Taxonomy" id="1581411"/>
    <lineage>
        <taxon>Bacteria</taxon>
        <taxon>Pseudomonadati</taxon>
        <taxon>Verrucomicrobiota</taxon>
        <taxon>Verrucomicrobiia</taxon>
        <taxon>Verrucomicrobiales</taxon>
        <taxon>Verrucomicrobiaceae</taxon>
        <taxon>Luteolibacter</taxon>
    </lineage>
</organism>
<accession>A0ABT3GSW4</accession>
<keyword evidence="3" id="KW-1185">Reference proteome</keyword>
<feature type="region of interest" description="Disordered" evidence="1">
    <location>
        <begin position="1"/>
        <end position="29"/>
    </location>
</feature>
<evidence type="ECO:0000256" key="1">
    <source>
        <dbReference type="SAM" id="MobiDB-lite"/>
    </source>
</evidence>
<name>A0ABT3GSW4_9BACT</name>
<reference evidence="2 3" key="1">
    <citation type="submission" date="2022-10" db="EMBL/GenBank/DDBJ databases">
        <title>Luteolibacter arcticus strain CCTCC AB 2014275, whole genome shotgun sequencing project.</title>
        <authorList>
            <person name="Zhao G."/>
            <person name="Shen L."/>
        </authorList>
    </citation>
    <scope>NUCLEOTIDE SEQUENCE [LARGE SCALE GENOMIC DNA]</scope>
    <source>
        <strain evidence="2 3">CCTCC AB 2014275</strain>
    </source>
</reference>
<dbReference type="RefSeq" id="WP_264490667.1">
    <property type="nucleotide sequence ID" value="NZ_JAPDDT010000029.1"/>
</dbReference>
<proteinExistence type="predicted"/>
<sequence>MGIFSGLFGGDRPEKKNKGEERNDFPPVPVPAWEPEIELPLEKIIDRFHYYTDGGKDFVVLKHGTCVMVDDGLSDEEARKAALETVSKVFNYHPDMNPRNMDDGNILIFYNHPAYSVVLDEVTREHMETIRTNHLQALARAEVLMTPAGENQFDEHLMKALFGRCYFFMDAKRPEVVRIVRKGGG</sequence>
<dbReference type="EMBL" id="JAPDDT010000029">
    <property type="protein sequence ID" value="MCW1926559.1"/>
    <property type="molecule type" value="Genomic_DNA"/>
</dbReference>
<gene>
    <name evidence="2" type="ORF">OKA05_28665</name>
</gene>